<proteinExistence type="predicted"/>
<dbReference type="EMBL" id="CP036434">
    <property type="protein sequence ID" value="QDV04705.1"/>
    <property type="molecule type" value="Genomic_DNA"/>
</dbReference>
<protein>
    <recommendedName>
        <fullName evidence="6">Helix-turn-helix domain-containing protein</fullName>
    </recommendedName>
</protein>
<name>A0A518EKT7_9BACT</name>
<dbReference type="EMBL" id="CP036434">
    <property type="protein sequence ID" value="QDV05820.1"/>
    <property type="molecule type" value="Genomic_DNA"/>
</dbReference>
<dbReference type="EMBL" id="CP036434">
    <property type="protein sequence ID" value="QDV08011.1"/>
    <property type="molecule type" value="Genomic_DNA"/>
</dbReference>
<dbReference type="AlphaFoldDB" id="A0A518EKT7"/>
<dbReference type="Proteomes" id="UP000320390">
    <property type="component" value="Chromosome"/>
</dbReference>
<dbReference type="OrthoDB" id="283836at2"/>
<dbReference type="Pfam" id="PF13565">
    <property type="entry name" value="HTH_32"/>
    <property type="match status" value="1"/>
</dbReference>
<reference evidence="1 5" key="1">
    <citation type="submission" date="2019-02" db="EMBL/GenBank/DDBJ databases">
        <title>Deep-cultivation of Planctomycetes and their phenomic and genomic characterization uncovers novel biology.</title>
        <authorList>
            <person name="Wiegand S."/>
            <person name="Jogler M."/>
            <person name="Boedeker C."/>
            <person name="Pinto D."/>
            <person name="Vollmers J."/>
            <person name="Rivas-Marin E."/>
            <person name="Kohn T."/>
            <person name="Peeters S.H."/>
            <person name="Heuer A."/>
            <person name="Rast P."/>
            <person name="Oberbeckmann S."/>
            <person name="Bunk B."/>
            <person name="Jeske O."/>
            <person name="Meyerdierks A."/>
            <person name="Storesund J.E."/>
            <person name="Kallscheuer N."/>
            <person name="Luecker S."/>
            <person name="Lage O.M."/>
            <person name="Pohl T."/>
            <person name="Merkel B.J."/>
            <person name="Hornburger P."/>
            <person name="Mueller R.-W."/>
            <person name="Bruemmer F."/>
            <person name="Labrenz M."/>
            <person name="Spormann A.M."/>
            <person name="Op den Camp H."/>
            <person name="Overmann J."/>
            <person name="Amann R."/>
            <person name="Jetten M.S.M."/>
            <person name="Mascher T."/>
            <person name="Medema M.H."/>
            <person name="Devos D.P."/>
            <person name="Kaster A.-K."/>
            <person name="Ovreas L."/>
            <person name="Rohde M."/>
            <person name="Galperin M.Y."/>
            <person name="Jogler C."/>
        </authorList>
    </citation>
    <scope>NUCLEOTIDE SEQUENCE [LARGE SCALE GENOMIC DNA]</scope>
    <source>
        <strain evidence="1 5">Poly30</strain>
    </source>
</reference>
<sequence>MPTPPPDDPKAGDLGRWSILNPHPEAVSDRLFAQLDFFDPRDMLQVKYEMLRRVHVDGDSVVKAAADFGLSRPAFYSTLAEFERAGMAGLLPKKRGPKGARKVTAPVLALLRELLAEDKHLTGAKLADEVQARLGLRLHVRTIERAVAHEGLRKKPR</sequence>
<evidence type="ECO:0000313" key="2">
    <source>
        <dbReference type="EMBL" id="QDV05820.1"/>
    </source>
</evidence>
<dbReference type="InterPro" id="IPR009057">
    <property type="entry name" value="Homeodomain-like_sf"/>
</dbReference>
<evidence type="ECO:0008006" key="6">
    <source>
        <dbReference type="Google" id="ProtNLM"/>
    </source>
</evidence>
<gene>
    <name evidence="1" type="ORF">Poly30_01980</name>
    <name evidence="2" type="ORF">Poly30_13230</name>
    <name evidence="3" type="ORF">Poly30_33650</name>
    <name evidence="4" type="ORF">Poly30_35470</name>
</gene>
<evidence type="ECO:0000313" key="1">
    <source>
        <dbReference type="EMBL" id="QDV04705.1"/>
    </source>
</evidence>
<evidence type="ECO:0000313" key="3">
    <source>
        <dbReference type="EMBL" id="QDV07832.1"/>
    </source>
</evidence>
<dbReference type="RefSeq" id="WP_145194154.1">
    <property type="nucleotide sequence ID" value="NZ_CP036434.1"/>
</dbReference>
<evidence type="ECO:0000313" key="4">
    <source>
        <dbReference type="EMBL" id="QDV08011.1"/>
    </source>
</evidence>
<dbReference type="SUPFAM" id="SSF46689">
    <property type="entry name" value="Homeodomain-like"/>
    <property type="match status" value="1"/>
</dbReference>
<evidence type="ECO:0000313" key="5">
    <source>
        <dbReference type="Proteomes" id="UP000320390"/>
    </source>
</evidence>
<keyword evidence="5" id="KW-1185">Reference proteome</keyword>
<accession>A0A518EKT7</accession>
<organism evidence="1 5">
    <name type="scientific">Saltatorellus ferox</name>
    <dbReference type="NCBI Taxonomy" id="2528018"/>
    <lineage>
        <taxon>Bacteria</taxon>
        <taxon>Pseudomonadati</taxon>
        <taxon>Planctomycetota</taxon>
        <taxon>Planctomycetia</taxon>
        <taxon>Planctomycetia incertae sedis</taxon>
        <taxon>Saltatorellus</taxon>
    </lineage>
</organism>
<dbReference type="EMBL" id="CP036434">
    <property type="protein sequence ID" value="QDV07832.1"/>
    <property type="molecule type" value="Genomic_DNA"/>
</dbReference>